<dbReference type="EMBL" id="CAEZXR010000262">
    <property type="protein sequence ID" value="CAB4721314.1"/>
    <property type="molecule type" value="Genomic_DNA"/>
</dbReference>
<gene>
    <name evidence="2" type="ORF">UFOPK2579_02000</name>
</gene>
<reference evidence="2" key="1">
    <citation type="submission" date="2020-05" db="EMBL/GenBank/DDBJ databases">
        <authorList>
            <person name="Chiriac C."/>
            <person name="Salcher M."/>
            <person name="Ghai R."/>
            <person name="Kavagutti S V."/>
        </authorList>
    </citation>
    <scope>NUCLEOTIDE SEQUENCE</scope>
</reference>
<name>A0A6J6RLK4_9ZZZZ</name>
<evidence type="ECO:0000256" key="1">
    <source>
        <dbReference type="SAM" id="MobiDB-lite"/>
    </source>
</evidence>
<feature type="region of interest" description="Disordered" evidence="1">
    <location>
        <begin position="1"/>
        <end position="37"/>
    </location>
</feature>
<proteinExistence type="predicted"/>
<sequence length="245" mass="26500">MTSGDLRRQVDPRGGDRAAVDQRARAGHTACRPGDESVLTQLQDAGPTENDFCAVHFLGKREGAPGEDDLRPLAADADQRLRGVEGLGEIEHRSGRIARVHGQGAPADLDPDVRGACTLGERHPDGRRDTWSERAWRLGHCERTARHPHHSGDGPCGRLGPMGGSRQERPNRGHEISSRLHGRGATGDLEHERMSGADIDARVDDSGLVLASRDRSTGRAERRASADQHGPAVDRQRTHLQHAGG</sequence>
<evidence type="ECO:0000313" key="2">
    <source>
        <dbReference type="EMBL" id="CAB4721314.1"/>
    </source>
</evidence>
<feature type="compositionally biased region" description="Basic and acidic residues" evidence="1">
    <location>
        <begin position="188"/>
        <end position="205"/>
    </location>
</feature>
<feature type="compositionally biased region" description="Basic and acidic residues" evidence="1">
    <location>
        <begin position="1"/>
        <end position="24"/>
    </location>
</feature>
<feature type="region of interest" description="Disordered" evidence="1">
    <location>
        <begin position="145"/>
        <end position="245"/>
    </location>
</feature>
<feature type="compositionally biased region" description="Basic and acidic residues" evidence="1">
    <location>
        <begin position="212"/>
        <end position="237"/>
    </location>
</feature>
<dbReference type="AlphaFoldDB" id="A0A6J6RLK4"/>
<feature type="compositionally biased region" description="Gly residues" evidence="1">
    <location>
        <begin position="154"/>
        <end position="163"/>
    </location>
</feature>
<organism evidence="2">
    <name type="scientific">freshwater metagenome</name>
    <dbReference type="NCBI Taxonomy" id="449393"/>
    <lineage>
        <taxon>unclassified sequences</taxon>
        <taxon>metagenomes</taxon>
        <taxon>ecological metagenomes</taxon>
    </lineage>
</organism>
<accession>A0A6J6RLK4</accession>
<protein>
    <submittedName>
        <fullName evidence="2">Unannotated protein</fullName>
    </submittedName>
</protein>
<feature type="compositionally biased region" description="Basic and acidic residues" evidence="1">
    <location>
        <begin position="166"/>
        <end position="178"/>
    </location>
</feature>